<reference evidence="2 3" key="1">
    <citation type="submission" date="2019-07" db="EMBL/GenBank/DDBJ databases">
        <title>Whole genome shotgun sequence of Reyranella soli NBRC 108950.</title>
        <authorList>
            <person name="Hosoyama A."/>
            <person name="Uohara A."/>
            <person name="Ohji S."/>
            <person name="Ichikawa N."/>
        </authorList>
    </citation>
    <scope>NUCLEOTIDE SEQUENCE [LARGE SCALE GENOMIC DNA]</scope>
    <source>
        <strain evidence="2 3">NBRC 108950</strain>
    </source>
</reference>
<dbReference type="GO" id="GO:0003988">
    <property type="term" value="F:acetyl-CoA C-acyltransferase activity"/>
    <property type="evidence" value="ECO:0007669"/>
    <property type="project" value="UniProtKB-ARBA"/>
</dbReference>
<dbReference type="CDD" id="cd00829">
    <property type="entry name" value="SCP-x_thiolase"/>
    <property type="match status" value="1"/>
</dbReference>
<gene>
    <name evidence="2" type="ORF">RSO01_61790</name>
</gene>
<dbReference type="RefSeq" id="WP_147154388.1">
    <property type="nucleotide sequence ID" value="NZ_BKAJ01000116.1"/>
</dbReference>
<dbReference type="AlphaFoldDB" id="A0A512NJ87"/>
<dbReference type="PIRSF" id="PIRSF000429">
    <property type="entry name" value="Ac-CoA_Ac_transf"/>
    <property type="match status" value="1"/>
</dbReference>
<dbReference type="OrthoDB" id="9790314at2"/>
<dbReference type="PANTHER" id="PTHR42870:SF1">
    <property type="entry name" value="NON-SPECIFIC LIPID-TRANSFER PROTEIN-LIKE 2"/>
    <property type="match status" value="1"/>
</dbReference>
<dbReference type="InterPro" id="IPR016039">
    <property type="entry name" value="Thiolase-like"/>
</dbReference>
<comment type="caution">
    <text evidence="2">The sequence shown here is derived from an EMBL/GenBank/DDBJ whole genome shotgun (WGS) entry which is preliminary data.</text>
</comment>
<evidence type="ECO:0000259" key="1">
    <source>
        <dbReference type="Pfam" id="PF22691"/>
    </source>
</evidence>
<accession>A0A512NJ87</accession>
<organism evidence="2 3">
    <name type="scientific">Reyranella soli</name>
    <dbReference type="NCBI Taxonomy" id="1230389"/>
    <lineage>
        <taxon>Bacteria</taxon>
        <taxon>Pseudomonadati</taxon>
        <taxon>Pseudomonadota</taxon>
        <taxon>Alphaproteobacteria</taxon>
        <taxon>Hyphomicrobiales</taxon>
        <taxon>Reyranellaceae</taxon>
        <taxon>Reyranella</taxon>
    </lineage>
</organism>
<name>A0A512NJ87_9HYPH</name>
<dbReference type="Pfam" id="PF22691">
    <property type="entry name" value="Thiolase_C_1"/>
    <property type="match status" value="1"/>
</dbReference>
<evidence type="ECO:0000313" key="3">
    <source>
        <dbReference type="Proteomes" id="UP000321058"/>
    </source>
</evidence>
<dbReference type="PANTHER" id="PTHR42870">
    <property type="entry name" value="ACETYL-COA C-ACETYLTRANSFERASE"/>
    <property type="match status" value="1"/>
</dbReference>
<evidence type="ECO:0000313" key="2">
    <source>
        <dbReference type="EMBL" id="GEP59013.1"/>
    </source>
</evidence>
<protein>
    <recommendedName>
        <fullName evidence="1">Thiolase C-terminal domain-containing protein</fullName>
    </recommendedName>
</protein>
<feature type="domain" description="Thiolase C-terminal" evidence="1">
    <location>
        <begin position="266"/>
        <end position="373"/>
    </location>
</feature>
<dbReference type="EMBL" id="BKAJ01000116">
    <property type="protein sequence ID" value="GEP59013.1"/>
    <property type="molecule type" value="Genomic_DNA"/>
</dbReference>
<dbReference type="Proteomes" id="UP000321058">
    <property type="component" value="Unassembled WGS sequence"/>
</dbReference>
<sequence length="390" mass="41560">MSTRQPYDGIVIAAPVTIPYRRYSTNTAHWWVGRAVREVLQRAGLKSADIDGLSLSSFTVGPDTAVGLTQHLGLSPRWLDHVPLGGASGVVALRRAARAVQCGDAEFVVCVAGDTNQVDSFRRMLSTFSRFAQDAVYPYGSGGPNSGFALITRNYMKHYGATREDFGKICVAQRDNALKFPYALMKKPLTLDEYLGARAISDPIHLFDCVMPCAGAEAFLVCREDVAKGQGMPAARLLATIERHNAFPDDPIQYRGGWVMDVPELYAMAGVTADDVDFVQTYDDYPVICMMQMEDLGFCAKGEGPDFVRSHTLTADGSFPHNVSGGQLSVGQAGAAGGFLGLVEAVRQVTGESLGAAVPDAKIGLVSGFGMITYDRGLASGAALLAGGNA</sequence>
<dbReference type="InterPro" id="IPR055140">
    <property type="entry name" value="Thiolase_C_2"/>
</dbReference>
<dbReference type="SUPFAM" id="SSF53901">
    <property type="entry name" value="Thiolase-like"/>
    <property type="match status" value="1"/>
</dbReference>
<dbReference type="Gene3D" id="3.40.47.10">
    <property type="match status" value="1"/>
</dbReference>
<dbReference type="InterPro" id="IPR002155">
    <property type="entry name" value="Thiolase"/>
</dbReference>
<proteinExistence type="predicted"/>
<keyword evidence="3" id="KW-1185">Reference proteome</keyword>